<dbReference type="GO" id="GO:0005829">
    <property type="term" value="C:cytosol"/>
    <property type="evidence" value="ECO:0007669"/>
    <property type="project" value="TreeGrafter"/>
</dbReference>
<evidence type="ECO:0000256" key="7">
    <source>
        <dbReference type="ARBA" id="ARBA00023225"/>
    </source>
</evidence>
<evidence type="ECO:0000256" key="8">
    <source>
        <dbReference type="SAM" id="Coils"/>
    </source>
</evidence>
<dbReference type="Pfam" id="PF02108">
    <property type="entry name" value="FliH"/>
    <property type="match status" value="1"/>
</dbReference>
<keyword evidence="7" id="KW-1006">Bacterial flagellum protein export</keyword>
<keyword evidence="5" id="KW-1005">Bacterial flagellum biogenesis</keyword>
<evidence type="ECO:0000256" key="5">
    <source>
        <dbReference type="ARBA" id="ARBA00022795"/>
    </source>
</evidence>
<evidence type="ECO:0000256" key="4">
    <source>
        <dbReference type="ARBA" id="ARBA00022448"/>
    </source>
</evidence>
<feature type="coiled-coil region" evidence="8">
    <location>
        <begin position="59"/>
        <end position="93"/>
    </location>
</feature>
<accession>A0A2Z5FS09</accession>
<evidence type="ECO:0000256" key="1">
    <source>
        <dbReference type="ARBA" id="ARBA00003041"/>
    </source>
</evidence>
<dbReference type="PANTHER" id="PTHR34982">
    <property type="entry name" value="YOP PROTEINS TRANSLOCATION PROTEIN L"/>
    <property type="match status" value="1"/>
</dbReference>
<keyword evidence="10" id="KW-0966">Cell projection</keyword>
<dbReference type="GO" id="GO:0015031">
    <property type="term" value="P:protein transport"/>
    <property type="evidence" value="ECO:0007669"/>
    <property type="project" value="UniProtKB-KW"/>
</dbReference>
<evidence type="ECO:0000313" key="11">
    <source>
        <dbReference type="Proteomes" id="UP000253606"/>
    </source>
</evidence>
<sequence length="255" mass="28254">MEKKDTQIVGERKVLDQLAGRRPGPSTRVEKMAYRSPGTVSVTAQPFVVQNEPTPGAEALEYAASVAQFEQRLRESEERAAAREKQIRQEGQQTLDQLRQADDLHMKAAIEERARQVGAALYSFRAEREHYFAVVEQEVVQLALAIAARILNREASLDPLLLAGAVRVALGQLGETSGVRLRCPMNQLEPWRDLLALIPNRALIPEVIGDVDLEPGDCVLEANNGTVELGVRAQLAEIERGFFDLLEHRPSSRSA</sequence>
<evidence type="ECO:0000256" key="3">
    <source>
        <dbReference type="ARBA" id="ARBA00016507"/>
    </source>
</evidence>
<comment type="similarity">
    <text evidence="2">Belongs to the FliH family.</text>
</comment>
<dbReference type="KEGG" id="abas:ACPOL_0136"/>
<dbReference type="InterPro" id="IPR018035">
    <property type="entry name" value="Flagellar_FliH/T3SS_HrpE"/>
</dbReference>
<evidence type="ECO:0000256" key="2">
    <source>
        <dbReference type="ARBA" id="ARBA00006602"/>
    </source>
</evidence>
<dbReference type="GO" id="GO:0044781">
    <property type="term" value="P:bacterial-type flagellum organization"/>
    <property type="evidence" value="ECO:0007669"/>
    <property type="project" value="UniProtKB-KW"/>
</dbReference>
<keyword evidence="4" id="KW-0813">Transport</keyword>
<proteinExistence type="inferred from homology"/>
<dbReference type="PANTHER" id="PTHR34982:SF1">
    <property type="entry name" value="FLAGELLAR ASSEMBLY PROTEIN FLIH"/>
    <property type="match status" value="1"/>
</dbReference>
<dbReference type="AlphaFoldDB" id="A0A2Z5FS09"/>
<dbReference type="Proteomes" id="UP000253606">
    <property type="component" value="Chromosome"/>
</dbReference>
<keyword evidence="6" id="KW-0653">Protein transport</keyword>
<comment type="function">
    <text evidence="1">Needed for flagellar regrowth and assembly.</text>
</comment>
<dbReference type="EMBL" id="CP030840">
    <property type="protein sequence ID" value="AXC09521.1"/>
    <property type="molecule type" value="Genomic_DNA"/>
</dbReference>
<organism evidence="10 11">
    <name type="scientific">Acidisarcina polymorpha</name>
    <dbReference type="NCBI Taxonomy" id="2211140"/>
    <lineage>
        <taxon>Bacteria</taxon>
        <taxon>Pseudomonadati</taxon>
        <taxon>Acidobacteriota</taxon>
        <taxon>Terriglobia</taxon>
        <taxon>Terriglobales</taxon>
        <taxon>Acidobacteriaceae</taxon>
        <taxon>Acidisarcina</taxon>
    </lineage>
</organism>
<keyword evidence="10" id="KW-0282">Flagellum</keyword>
<name>A0A2Z5FS09_9BACT</name>
<dbReference type="OrthoDB" id="122610at2"/>
<dbReference type="RefSeq" id="WP_114205347.1">
    <property type="nucleotide sequence ID" value="NZ_CP030840.1"/>
</dbReference>
<keyword evidence="8" id="KW-0175">Coiled coil</keyword>
<reference evidence="10 11" key="1">
    <citation type="journal article" date="2018" name="Front. Microbiol.">
        <title>Hydrolytic Capabilities as a Key to Environmental Success: Chitinolytic and Cellulolytic Acidobacteria From Acidic Sub-arctic Soils and Boreal Peatlands.</title>
        <authorList>
            <person name="Belova S.E."/>
            <person name="Ravin N.V."/>
            <person name="Pankratov T.A."/>
            <person name="Rakitin A.L."/>
            <person name="Ivanova A.A."/>
            <person name="Beletsky A.V."/>
            <person name="Mardanov A.V."/>
            <person name="Sinninghe Damste J.S."/>
            <person name="Dedysh S.N."/>
        </authorList>
    </citation>
    <scope>NUCLEOTIDE SEQUENCE [LARGE SCALE GENOMIC DNA]</scope>
    <source>
        <strain evidence="10 11">SBC82</strain>
    </source>
</reference>
<evidence type="ECO:0000313" key="10">
    <source>
        <dbReference type="EMBL" id="AXC09521.1"/>
    </source>
</evidence>
<gene>
    <name evidence="10" type="ORF">ACPOL_0136</name>
</gene>
<keyword evidence="11" id="KW-1185">Reference proteome</keyword>
<dbReference type="InterPro" id="IPR051472">
    <property type="entry name" value="T3SS_Stator/FliH"/>
</dbReference>
<protein>
    <recommendedName>
        <fullName evidence="3">Flagellar assembly protein FliH</fullName>
    </recommendedName>
</protein>
<evidence type="ECO:0000256" key="6">
    <source>
        <dbReference type="ARBA" id="ARBA00022927"/>
    </source>
</evidence>
<keyword evidence="10" id="KW-0969">Cilium</keyword>
<feature type="domain" description="Flagellar assembly protein FliH/Type III secretion system HrpE" evidence="9">
    <location>
        <begin position="113"/>
        <end position="237"/>
    </location>
</feature>
<evidence type="ECO:0000259" key="9">
    <source>
        <dbReference type="Pfam" id="PF02108"/>
    </source>
</evidence>